<dbReference type="FunFam" id="3.30.870.10:FF:000011">
    <property type="entry name" value="Phospholipase"/>
    <property type="match status" value="1"/>
</dbReference>
<evidence type="ECO:0000256" key="5">
    <source>
        <dbReference type="ARBA" id="ARBA00022963"/>
    </source>
</evidence>
<dbReference type="InterPro" id="IPR016555">
    <property type="entry name" value="PLipase_D_euk"/>
</dbReference>
<proteinExistence type="inferred from homology"/>
<dbReference type="EC" id="3.1.4.4" evidence="7"/>
<reference evidence="12" key="1">
    <citation type="journal article" date="2016" name="Nat. Commun.">
        <title>Genome analysis of three Pneumocystis species reveals adaptation mechanisms to life exclusively in mammalian hosts.</title>
        <authorList>
            <person name="Ma L."/>
            <person name="Chen Z."/>
            <person name="Huang D.W."/>
            <person name="Kutty G."/>
            <person name="Ishihara M."/>
            <person name="Wang H."/>
            <person name="Abouelleil A."/>
            <person name="Bishop L."/>
            <person name="Davey E."/>
            <person name="Deng R."/>
            <person name="Deng X."/>
            <person name="Fan L."/>
            <person name="Fantoni G."/>
            <person name="Fitzgerald M."/>
            <person name="Gogineni E."/>
            <person name="Goldberg J.M."/>
            <person name="Handley G."/>
            <person name="Hu X."/>
            <person name="Huber C."/>
            <person name="Jiao X."/>
            <person name="Jones K."/>
            <person name="Levin J.Z."/>
            <person name="Liu Y."/>
            <person name="Macdonald P."/>
            <person name="Melnikov A."/>
            <person name="Raley C."/>
            <person name="Sassi M."/>
            <person name="Sherman B.T."/>
            <person name="Song X."/>
            <person name="Sykes S."/>
            <person name="Tran B."/>
            <person name="Walsh L."/>
            <person name="Xia Y."/>
            <person name="Yang J."/>
            <person name="Young S."/>
            <person name="Zeng Q."/>
            <person name="Zheng X."/>
            <person name="Stephens R."/>
            <person name="Nusbaum C."/>
            <person name="Birren B.W."/>
            <person name="Azadi P."/>
            <person name="Lempicki R.A."/>
            <person name="Cuomo C.A."/>
            <person name="Kovacs J.A."/>
        </authorList>
    </citation>
    <scope>NUCLEOTIDE SEQUENCE [LARGE SCALE GENOMIC DNA]</scope>
    <source>
        <strain evidence="12">B123</strain>
    </source>
</reference>
<dbReference type="eggNOG" id="KOG1329">
    <property type="taxonomic scope" value="Eukaryota"/>
</dbReference>
<dbReference type="PANTHER" id="PTHR18896:SF76">
    <property type="entry name" value="PHOSPHOLIPASE"/>
    <property type="match status" value="1"/>
</dbReference>
<evidence type="ECO:0000313" key="12">
    <source>
        <dbReference type="Proteomes" id="UP000011958"/>
    </source>
</evidence>
<dbReference type="STRING" id="1069680.M7NRF9"/>
<dbReference type="GO" id="GO:0006654">
    <property type="term" value="P:phosphatidic acid biosynthetic process"/>
    <property type="evidence" value="ECO:0007669"/>
    <property type="project" value="InterPro"/>
</dbReference>
<dbReference type="HOGENOM" id="CLU_000690_3_2_1"/>
<organism evidence="11 12">
    <name type="scientific">Pneumocystis murina (strain B123)</name>
    <name type="common">Mouse pneumocystis pneumonia agent</name>
    <name type="synonym">Pneumocystis carinii f. sp. muris</name>
    <dbReference type="NCBI Taxonomy" id="1069680"/>
    <lineage>
        <taxon>Eukaryota</taxon>
        <taxon>Fungi</taxon>
        <taxon>Dikarya</taxon>
        <taxon>Ascomycota</taxon>
        <taxon>Taphrinomycotina</taxon>
        <taxon>Pneumocystomycetes</taxon>
        <taxon>Pneumocystaceae</taxon>
        <taxon>Pneumocystis</taxon>
    </lineage>
</organism>
<dbReference type="SMART" id="SM00155">
    <property type="entry name" value="PLDc"/>
    <property type="match status" value="2"/>
</dbReference>
<evidence type="ECO:0000256" key="4">
    <source>
        <dbReference type="ARBA" id="ARBA00022801"/>
    </source>
</evidence>
<comment type="similarity">
    <text evidence="2 7">Belongs to the phospholipase D family.</text>
</comment>
<dbReference type="InterPro" id="IPR036871">
    <property type="entry name" value="PX_dom_sf"/>
</dbReference>
<dbReference type="SUPFAM" id="SSF56024">
    <property type="entry name" value="Phospholipase D/nuclease"/>
    <property type="match status" value="2"/>
</dbReference>
<protein>
    <recommendedName>
        <fullName evidence="7">Phospholipase</fullName>
        <ecNumber evidence="7">3.1.4.4</ecNumber>
    </recommendedName>
</protein>
<comment type="caution">
    <text evidence="11">The sequence shown here is derived from an EMBL/GenBank/DDBJ whole genome shotgun (WGS) entry which is preliminary data.</text>
</comment>
<evidence type="ECO:0000256" key="8">
    <source>
        <dbReference type="SAM" id="MobiDB-lite"/>
    </source>
</evidence>
<keyword evidence="4 7" id="KW-0378">Hydrolase</keyword>
<dbReference type="Pfam" id="PF00614">
    <property type="entry name" value="PLDc"/>
    <property type="match status" value="1"/>
</dbReference>
<dbReference type="InterPro" id="IPR001736">
    <property type="entry name" value="PLipase_D/transphosphatidylase"/>
</dbReference>
<dbReference type="OrthoDB" id="14911at2759"/>
<dbReference type="CDD" id="cd09138">
    <property type="entry name" value="PLDc_vPLD1_2_yPLD_like_1"/>
    <property type="match status" value="1"/>
</dbReference>
<dbReference type="PROSITE" id="PS50195">
    <property type="entry name" value="PX"/>
    <property type="match status" value="1"/>
</dbReference>
<evidence type="ECO:0000259" key="9">
    <source>
        <dbReference type="PROSITE" id="PS50035"/>
    </source>
</evidence>
<dbReference type="GeneID" id="19895587"/>
<dbReference type="Pfam" id="PF13091">
    <property type="entry name" value="PLDc_2"/>
    <property type="match status" value="1"/>
</dbReference>
<feature type="domain" description="PX" evidence="10">
    <location>
        <begin position="210"/>
        <end position="378"/>
    </location>
</feature>
<dbReference type="VEuPathDB" id="FungiDB:PNEG_01893"/>
<feature type="domain" description="PLD phosphodiesterase" evidence="9">
    <location>
        <begin position="950"/>
        <end position="977"/>
    </location>
</feature>
<dbReference type="GO" id="GO:0035556">
    <property type="term" value="P:intracellular signal transduction"/>
    <property type="evidence" value="ECO:0007669"/>
    <property type="project" value="InterPro"/>
</dbReference>
<evidence type="ECO:0000256" key="7">
    <source>
        <dbReference type="PIRNR" id="PIRNR009376"/>
    </source>
</evidence>
<name>M7NRF9_PNEMU</name>
<evidence type="ECO:0000256" key="1">
    <source>
        <dbReference type="ARBA" id="ARBA00000798"/>
    </source>
</evidence>
<gene>
    <name evidence="11" type="ORF">PNEG_01893</name>
</gene>
<dbReference type="CDD" id="cd09141">
    <property type="entry name" value="PLDc_vPLD1_2_yPLD_like_2"/>
    <property type="match status" value="1"/>
</dbReference>
<dbReference type="GO" id="GO:0009395">
    <property type="term" value="P:phospholipid catabolic process"/>
    <property type="evidence" value="ECO:0007669"/>
    <property type="project" value="TreeGrafter"/>
</dbReference>
<evidence type="ECO:0000256" key="2">
    <source>
        <dbReference type="ARBA" id="ARBA00008664"/>
    </source>
</evidence>
<keyword evidence="3" id="KW-0677">Repeat</keyword>
<dbReference type="GO" id="GO:0035091">
    <property type="term" value="F:phosphatidylinositol binding"/>
    <property type="evidence" value="ECO:0007669"/>
    <property type="project" value="InterPro"/>
</dbReference>
<accession>M7NRF9</accession>
<dbReference type="GO" id="GO:0046488">
    <property type="term" value="P:phosphatidylinositol metabolic process"/>
    <property type="evidence" value="ECO:0007669"/>
    <property type="project" value="EnsemblFungi"/>
</dbReference>
<evidence type="ECO:0000313" key="11">
    <source>
        <dbReference type="EMBL" id="EMR09706.1"/>
    </source>
</evidence>
<feature type="region of interest" description="Disordered" evidence="8">
    <location>
        <begin position="301"/>
        <end position="321"/>
    </location>
</feature>
<dbReference type="PIRSF" id="PIRSF009376">
    <property type="entry name" value="Phospholipase_D_euk"/>
    <property type="match status" value="1"/>
</dbReference>
<feature type="domain" description="PLD phosphodiesterase" evidence="9">
    <location>
        <begin position="642"/>
        <end position="669"/>
    </location>
</feature>
<dbReference type="EMBL" id="AFWA02000009">
    <property type="protein sequence ID" value="EMR09706.1"/>
    <property type="molecule type" value="Genomic_DNA"/>
</dbReference>
<keyword evidence="12" id="KW-1185">Reference proteome</keyword>
<comment type="catalytic activity">
    <reaction evidence="1 7">
        <text>a 1,2-diacyl-sn-glycero-3-phosphocholine + H2O = a 1,2-diacyl-sn-glycero-3-phosphate + choline + H(+)</text>
        <dbReference type="Rhea" id="RHEA:14445"/>
        <dbReference type="ChEBI" id="CHEBI:15354"/>
        <dbReference type="ChEBI" id="CHEBI:15377"/>
        <dbReference type="ChEBI" id="CHEBI:15378"/>
        <dbReference type="ChEBI" id="CHEBI:57643"/>
        <dbReference type="ChEBI" id="CHEBI:58608"/>
        <dbReference type="EC" id="3.1.4.4"/>
    </reaction>
</comment>
<dbReference type="Gene3D" id="3.30.1520.10">
    <property type="entry name" value="Phox-like domain"/>
    <property type="match status" value="1"/>
</dbReference>
<dbReference type="SUPFAM" id="SSF64268">
    <property type="entry name" value="PX domain"/>
    <property type="match status" value="1"/>
</dbReference>
<dbReference type="InterPro" id="IPR015679">
    <property type="entry name" value="PLipase_D_fam"/>
</dbReference>
<sequence>MIGNKFRNRRELDEIENEESLVFSLQSLKENNRSEYLLKDIMDDNYVDIRRSCSNISLRYPSFYCFHKGLQQIPTKTFDDNDSFISDTKIKNILDNMAENRDSVLFHSLTTLSRSVTENDIETKRKKLWGQTRQPFHGLGALSFHENSFFQKWNALKSSIKLRNFKKKEKKNIHKPVKLLSQLEAGVPAVLMFASVFQRDDNGRRRVPILLDQLKIDVLDSKNTKSRSHALFQIKLKYGDGENAVEWSVYREWKDFLNLHTRYRVSETVNGQFKKAQGLPAFPKSSVPYLRGIRGFTSDDSDTCSKKSTKSSKQDRFAETNSEISDVNKKTNFMKNPSFSGMQRRKLEEYLRKMAHLFIFRLEGIRLCSFLELSALGIKLGKYEKYHGKEGLLAVVNSKGSTRKMTCNPIEVRDRSLPKWYLVRESYIVCVNDISSTKIYDVFLMDDGFEIARKHFSKEILSRSSKVKRDNLNKYQPKRHTFKIKNCERQVKLLAKNEITVQQFMENIKDMSKATIWTKFKRFNSFSPVRTNVAAQWIIDGRDYFWNVSRAILNAKETIYIHDWWLSPELYLRRPACVSENWRLDKLLKKKADEGIQIYIIIYRNVGTTVPIDSTYTKYSLLSLSPNIYVQRSPSHLRQSTFFWAHHEKIICIDEKISFIGGIDLCFGRWDSYEHVLYDDKPSGWDEMHNPISRIPEEPLIWPGKDYSNPRIHDFFTLDKPYEDMYNRTLIPRMAWHDISMQIVGQPARDIARHFVQRWNYHLRNKGPRRSIPFLVPPPDFTQEQLEENGFLGTNELQVLRSVGPWSIGTPMKIEHSILNAYVKCIETSEHFIYIENQFFITSSECEGAIIENSIGDALVRRVIKAYKNNEKWRAIIILPLLPGFQNDVDSQEGTSLRLIMHCQYRSICRCKYSIFKRLEAAGIDPIKYIRIYSLRNWAKLGENGRLVTEMVYVHAKCMIVDDRICIIGSANINERSMRGNRDSEIAAIVRDTEMQLSTMAGKSYMVGKFSYTLRVRLMTEHLGINSDELEKVECFMDGLAKNCKWKDMKTWDCDSLSTQETLNDEEKLIKEDFSKKNRQLDELYNEYMLSFQEKDYQYALNEKNEIVYQINSNIPQYKEFKSVPEFSEISFGRRKVTTTTTHLIFGLEVRKVLSDPNYFNINCLSPDSLESKIYEESDIEKQKVCDDTENLDKSKIDSDKLDINCDLYNFEKTNDFTRKKFKSKIPSEKWQKIKIDPLLFSDPLADSFFEDIWDKVAQRNTEIYRQVFRCMPDNEVRTWKEYYNYKRYTEKFMQRYELKKINTNSTQEISEALPSYYQEPYSSFNSTSDSIDNIKTTTMTLSKSTGDLSKEIYETNFVSGYPSAFPDKKTSKNSDEIFLEPQEKLEEKLLKIQGHLVIWPTEWLIEEYDHGNWLSTFDHIPPIDIYT</sequence>
<dbReference type="Proteomes" id="UP000011958">
    <property type="component" value="Unassembled WGS sequence"/>
</dbReference>
<dbReference type="PROSITE" id="PS50035">
    <property type="entry name" value="PLD"/>
    <property type="match status" value="2"/>
</dbReference>
<evidence type="ECO:0000259" key="10">
    <source>
        <dbReference type="PROSITE" id="PS50195"/>
    </source>
</evidence>
<dbReference type="Gene3D" id="3.30.870.10">
    <property type="entry name" value="Endonuclease Chain A"/>
    <property type="match status" value="2"/>
</dbReference>
<keyword evidence="5 7" id="KW-0442">Lipid degradation</keyword>
<dbReference type="SMART" id="SM00312">
    <property type="entry name" value="PX"/>
    <property type="match status" value="1"/>
</dbReference>
<dbReference type="RefSeq" id="XP_007873867.1">
    <property type="nucleotide sequence ID" value="XM_007875676.1"/>
</dbReference>
<evidence type="ECO:0000256" key="3">
    <source>
        <dbReference type="ARBA" id="ARBA00022737"/>
    </source>
</evidence>
<dbReference type="GO" id="GO:0004630">
    <property type="term" value="F:phospholipase D activity"/>
    <property type="evidence" value="ECO:0007669"/>
    <property type="project" value="UniProtKB-UniRule"/>
</dbReference>
<dbReference type="PANTHER" id="PTHR18896">
    <property type="entry name" value="PHOSPHOLIPASE D"/>
    <property type="match status" value="1"/>
</dbReference>
<evidence type="ECO:0000256" key="6">
    <source>
        <dbReference type="ARBA" id="ARBA00023098"/>
    </source>
</evidence>
<dbReference type="OMA" id="DSLWTKH"/>
<keyword evidence="6" id="KW-0443">Lipid metabolism</keyword>
<dbReference type="InterPro" id="IPR001683">
    <property type="entry name" value="PX_dom"/>
</dbReference>
<dbReference type="InterPro" id="IPR025202">
    <property type="entry name" value="PLD-like_dom"/>
</dbReference>